<comment type="caution">
    <text evidence="1">The sequence shown here is derived from an EMBL/GenBank/DDBJ whole genome shotgun (WGS) entry which is preliminary data.</text>
</comment>
<proteinExistence type="predicted"/>
<dbReference type="AlphaFoldDB" id="A0AAN7URT4"/>
<sequence>MSRCAAYALPPKPYSGGNLAAVRGSLPIEMMSASVMGKVRIHSNASQASPTSFEGLIESRYFEG</sequence>
<keyword evidence="2" id="KW-1185">Reference proteome</keyword>
<name>A0AAN7URT4_9PEZI</name>
<evidence type="ECO:0000313" key="1">
    <source>
        <dbReference type="EMBL" id="KAK5634287.1"/>
    </source>
</evidence>
<organism evidence="1 2">
    <name type="scientific">Xylaria bambusicola</name>
    <dbReference type="NCBI Taxonomy" id="326684"/>
    <lineage>
        <taxon>Eukaryota</taxon>
        <taxon>Fungi</taxon>
        <taxon>Dikarya</taxon>
        <taxon>Ascomycota</taxon>
        <taxon>Pezizomycotina</taxon>
        <taxon>Sordariomycetes</taxon>
        <taxon>Xylariomycetidae</taxon>
        <taxon>Xylariales</taxon>
        <taxon>Xylariaceae</taxon>
        <taxon>Xylaria</taxon>
    </lineage>
</organism>
<protein>
    <submittedName>
        <fullName evidence="1">Uncharacterized protein</fullName>
    </submittedName>
</protein>
<evidence type="ECO:0000313" key="2">
    <source>
        <dbReference type="Proteomes" id="UP001305414"/>
    </source>
</evidence>
<gene>
    <name evidence="1" type="ORF">RRF57_010001</name>
</gene>
<accession>A0AAN7URT4</accession>
<dbReference type="EMBL" id="JAWHQM010000039">
    <property type="protein sequence ID" value="KAK5634287.1"/>
    <property type="molecule type" value="Genomic_DNA"/>
</dbReference>
<reference evidence="1 2" key="1">
    <citation type="submission" date="2023-10" db="EMBL/GenBank/DDBJ databases">
        <title>Draft genome sequence of Xylaria bambusicola isolate GMP-LS, the root and basal stem rot pathogen of sugarcane in Indonesia.</title>
        <authorList>
            <person name="Selvaraj P."/>
            <person name="Muralishankar V."/>
            <person name="Muruganantham S."/>
            <person name="Sp S."/>
            <person name="Haryani S."/>
            <person name="Lau K.J.X."/>
            <person name="Naqvi N.I."/>
        </authorList>
    </citation>
    <scope>NUCLEOTIDE SEQUENCE [LARGE SCALE GENOMIC DNA]</scope>
    <source>
        <strain evidence="1">GMP-LS</strain>
    </source>
</reference>
<dbReference type="Proteomes" id="UP001305414">
    <property type="component" value="Unassembled WGS sequence"/>
</dbReference>